<accession>A0A1R4F786</accession>
<evidence type="ECO:0000313" key="2">
    <source>
        <dbReference type="Proteomes" id="UP000195787"/>
    </source>
</evidence>
<organism evidence="1 2">
    <name type="scientific">Agrococcus casei LMG 22410</name>
    <dbReference type="NCBI Taxonomy" id="1255656"/>
    <lineage>
        <taxon>Bacteria</taxon>
        <taxon>Bacillati</taxon>
        <taxon>Actinomycetota</taxon>
        <taxon>Actinomycetes</taxon>
        <taxon>Micrococcales</taxon>
        <taxon>Microbacteriaceae</taxon>
        <taxon>Agrococcus</taxon>
    </lineage>
</organism>
<protein>
    <submittedName>
        <fullName evidence="1">Uncharacterized protein</fullName>
    </submittedName>
</protein>
<keyword evidence="2" id="KW-1185">Reference proteome</keyword>
<gene>
    <name evidence="1" type="ORF">CZ674_02910</name>
</gene>
<evidence type="ECO:0000313" key="1">
    <source>
        <dbReference type="EMBL" id="SJM51713.1"/>
    </source>
</evidence>
<reference evidence="1 2" key="1">
    <citation type="submission" date="2017-02" db="EMBL/GenBank/DDBJ databases">
        <authorList>
            <person name="Peterson S.W."/>
        </authorList>
    </citation>
    <scope>NUCLEOTIDE SEQUENCE [LARGE SCALE GENOMIC DNA]</scope>
    <source>
        <strain evidence="1 2">LMG 22410</strain>
    </source>
</reference>
<proteinExistence type="predicted"/>
<name>A0A1R4F786_9MICO</name>
<dbReference type="GeneID" id="303172151"/>
<dbReference type="OrthoDB" id="9878639at2"/>
<dbReference type="EMBL" id="FUHU01000018">
    <property type="protein sequence ID" value="SJM51713.1"/>
    <property type="molecule type" value="Genomic_DNA"/>
</dbReference>
<dbReference type="Proteomes" id="UP000195787">
    <property type="component" value="Unassembled WGS sequence"/>
</dbReference>
<dbReference type="RefSeq" id="WP_086991047.1">
    <property type="nucleotide sequence ID" value="NZ_FUHU01000018.1"/>
</dbReference>
<sequence length="67" mass="7431">MTITAEHLTITLEDGRELTGRTPVELAHKWAETEHGEEWQQLSAAKQSIEITAALDALNRAAQECSE</sequence>
<dbReference type="AlphaFoldDB" id="A0A1R4F786"/>